<evidence type="ECO:0000256" key="10">
    <source>
        <dbReference type="ARBA" id="ARBA00023136"/>
    </source>
</evidence>
<evidence type="ECO:0000256" key="6">
    <source>
        <dbReference type="ARBA" id="ARBA00022729"/>
    </source>
</evidence>
<evidence type="ECO:0000259" key="14">
    <source>
        <dbReference type="PROSITE" id="PS50104"/>
    </source>
</evidence>
<dbReference type="OMA" id="SITYSKM"/>
<dbReference type="STRING" id="283909.R7TX25"/>
<keyword evidence="8" id="KW-0391">Immunity</keyword>
<evidence type="ECO:0000256" key="9">
    <source>
        <dbReference type="ARBA" id="ARBA00022989"/>
    </source>
</evidence>
<evidence type="ECO:0000256" key="1">
    <source>
        <dbReference type="ARBA" id="ARBA00004479"/>
    </source>
</evidence>
<dbReference type="GO" id="GO:0038023">
    <property type="term" value="F:signaling receptor activity"/>
    <property type="evidence" value="ECO:0007669"/>
    <property type="project" value="TreeGrafter"/>
</dbReference>
<proteinExistence type="inferred from homology"/>
<feature type="non-terminal residue" evidence="15">
    <location>
        <position position="1"/>
    </location>
</feature>
<evidence type="ECO:0000256" key="5">
    <source>
        <dbReference type="ARBA" id="ARBA00022692"/>
    </source>
</evidence>
<organism evidence="15">
    <name type="scientific">Capitella teleta</name>
    <name type="common">Polychaete worm</name>
    <dbReference type="NCBI Taxonomy" id="283909"/>
    <lineage>
        <taxon>Eukaryota</taxon>
        <taxon>Metazoa</taxon>
        <taxon>Spiralia</taxon>
        <taxon>Lophotrochozoa</taxon>
        <taxon>Annelida</taxon>
        <taxon>Polychaeta</taxon>
        <taxon>Sedentaria</taxon>
        <taxon>Scolecida</taxon>
        <taxon>Capitellidae</taxon>
        <taxon>Capitella</taxon>
    </lineage>
</organism>
<evidence type="ECO:0000256" key="2">
    <source>
        <dbReference type="ARBA" id="ARBA00009634"/>
    </source>
</evidence>
<dbReference type="GO" id="GO:0045087">
    <property type="term" value="P:innate immune response"/>
    <property type="evidence" value="ECO:0007669"/>
    <property type="project" value="UniProtKB-KW"/>
</dbReference>
<feature type="non-terminal residue" evidence="15">
    <location>
        <position position="186"/>
    </location>
</feature>
<keyword evidence="3" id="KW-0399">Innate immunity</keyword>
<dbReference type="FunFam" id="3.40.50.10140:FF:000001">
    <property type="entry name" value="Toll-like receptor 2"/>
    <property type="match status" value="1"/>
</dbReference>
<dbReference type="GO" id="GO:0007165">
    <property type="term" value="P:signal transduction"/>
    <property type="evidence" value="ECO:0007669"/>
    <property type="project" value="InterPro"/>
</dbReference>
<keyword evidence="12" id="KW-0325">Glycoprotein</keyword>
<dbReference type="Gene3D" id="3.40.50.10140">
    <property type="entry name" value="Toll/interleukin-1 receptor homology (TIR) domain"/>
    <property type="match status" value="1"/>
</dbReference>
<sequence length="186" mass="22144">LAICSVAYVLVFIFSAVYHFRWPLRLKLFYLGNWWRMRQHNKRDDTVYGFDVFVCYNQSDSHWVRKALVPQLENHACEPRMKLCLYERDWLVGHDIVHCISESIAQSRKVLLVVTNAFAKSQWCHLEMTMAQHKVIDSDNDNVILAIMEDIEPINLNPRLALLMKRRTYLEWTEDADGQRLFWVKL</sequence>
<keyword evidence="6" id="KW-0732">Signal</keyword>
<accession>R7TX25</accession>
<dbReference type="OrthoDB" id="5966846at2759"/>
<dbReference type="HOGENOM" id="CLU_053932_3_0_1"/>
<feature type="domain" description="TIR" evidence="14">
    <location>
        <begin position="48"/>
        <end position="186"/>
    </location>
</feature>
<keyword evidence="4" id="KW-0433">Leucine-rich repeat</keyword>
<protein>
    <recommendedName>
        <fullName evidence="14">TIR domain-containing protein</fullName>
    </recommendedName>
</protein>
<dbReference type="PRINTS" id="PR01537">
    <property type="entry name" value="INTRLKN1R1F"/>
</dbReference>
<evidence type="ECO:0000256" key="11">
    <source>
        <dbReference type="ARBA" id="ARBA00023170"/>
    </source>
</evidence>
<keyword evidence="10 13" id="KW-0472">Membrane</keyword>
<dbReference type="EMBL" id="KB308112">
    <property type="protein sequence ID" value="ELT98274.1"/>
    <property type="molecule type" value="Genomic_DNA"/>
</dbReference>
<dbReference type="GO" id="GO:0005886">
    <property type="term" value="C:plasma membrane"/>
    <property type="evidence" value="ECO:0007669"/>
    <property type="project" value="TreeGrafter"/>
</dbReference>
<dbReference type="PANTHER" id="PTHR24365:SF530">
    <property type="entry name" value="MSTPROX-RELATED"/>
    <property type="match status" value="1"/>
</dbReference>
<evidence type="ECO:0000256" key="4">
    <source>
        <dbReference type="ARBA" id="ARBA00022614"/>
    </source>
</evidence>
<keyword evidence="9 13" id="KW-1133">Transmembrane helix</keyword>
<comment type="similarity">
    <text evidence="2">Belongs to the Toll-like receptor family.</text>
</comment>
<evidence type="ECO:0000313" key="15">
    <source>
        <dbReference type="EMBL" id="ELT98274.1"/>
    </source>
</evidence>
<gene>
    <name evidence="15" type="ORF">CAPTEDRAFT_76572</name>
</gene>
<dbReference type="AlphaFoldDB" id="R7TX25"/>
<dbReference type="SMART" id="SM00255">
    <property type="entry name" value="TIR"/>
    <property type="match status" value="1"/>
</dbReference>
<evidence type="ECO:0000256" key="8">
    <source>
        <dbReference type="ARBA" id="ARBA00022859"/>
    </source>
</evidence>
<comment type="subcellular location">
    <subcellularLocation>
        <location evidence="1">Membrane</location>
        <topology evidence="1">Single-pass type I membrane protein</topology>
    </subcellularLocation>
</comment>
<reference evidence="15" key="1">
    <citation type="journal article" date="2013" name="Nature">
        <title>Insights into bilaterian evolution from three spiralian genomes.</title>
        <authorList>
            <person name="Simakov O."/>
            <person name="Marletaz F."/>
            <person name="Cho S.J."/>
            <person name="Edsinger-Gonzales E."/>
            <person name="Havlak P."/>
            <person name="Hellsten U."/>
            <person name="Kuo D.H."/>
            <person name="Larsson T."/>
            <person name="Lv J."/>
            <person name="Arendt D."/>
            <person name="Savage R."/>
            <person name="Osoegawa K."/>
            <person name="de Jong P."/>
            <person name="Grimwood J."/>
            <person name="Chapman J.A."/>
            <person name="Shapiro H."/>
            <person name="Aerts A."/>
            <person name="Otillar R.P."/>
            <person name="Terry A.Y."/>
            <person name="Boore J.L."/>
            <person name="Grigoriev I.V."/>
            <person name="Lindberg D.R."/>
            <person name="Seaver E.C."/>
            <person name="Weisblat D.A."/>
            <person name="Putnam N.H."/>
            <person name="Rokhsar D.S."/>
        </authorList>
    </citation>
    <scope>NUCLEOTIDE SEQUENCE</scope>
    <source>
        <strain evidence="15">I ESC-2004</strain>
    </source>
</reference>
<dbReference type="InterPro" id="IPR035897">
    <property type="entry name" value="Toll_tir_struct_dom_sf"/>
</dbReference>
<dbReference type="InterPro" id="IPR000157">
    <property type="entry name" value="TIR_dom"/>
</dbReference>
<evidence type="ECO:0000256" key="12">
    <source>
        <dbReference type="ARBA" id="ARBA00023180"/>
    </source>
</evidence>
<dbReference type="Pfam" id="PF13676">
    <property type="entry name" value="TIR_2"/>
    <property type="match status" value="1"/>
</dbReference>
<feature type="transmembrane region" description="Helical" evidence="13">
    <location>
        <begin position="6"/>
        <end position="24"/>
    </location>
</feature>
<dbReference type="SUPFAM" id="SSF52200">
    <property type="entry name" value="Toll/Interleukin receptor TIR domain"/>
    <property type="match status" value="1"/>
</dbReference>
<evidence type="ECO:0000256" key="7">
    <source>
        <dbReference type="ARBA" id="ARBA00022737"/>
    </source>
</evidence>
<evidence type="ECO:0000256" key="3">
    <source>
        <dbReference type="ARBA" id="ARBA00022588"/>
    </source>
</evidence>
<keyword evidence="11" id="KW-0675">Receptor</keyword>
<dbReference type="PROSITE" id="PS50104">
    <property type="entry name" value="TIR"/>
    <property type="match status" value="1"/>
</dbReference>
<name>R7TX25_CAPTE</name>
<keyword evidence="7" id="KW-0677">Repeat</keyword>
<keyword evidence="5 13" id="KW-0812">Transmembrane</keyword>
<dbReference type="PANTHER" id="PTHR24365">
    <property type="entry name" value="TOLL-LIKE RECEPTOR"/>
    <property type="match status" value="1"/>
</dbReference>
<evidence type="ECO:0000256" key="13">
    <source>
        <dbReference type="SAM" id="Phobius"/>
    </source>
</evidence>